<evidence type="ECO:0000313" key="5">
    <source>
        <dbReference type="Proteomes" id="UP000471152"/>
    </source>
</evidence>
<dbReference type="EMBL" id="JAAGWB010000025">
    <property type="protein sequence ID" value="NEN51370.1"/>
    <property type="molecule type" value="Genomic_DNA"/>
</dbReference>
<evidence type="ECO:0000313" key="3">
    <source>
        <dbReference type="EMBL" id="NEN51370.1"/>
    </source>
</evidence>
<dbReference type="InterPro" id="IPR002937">
    <property type="entry name" value="Amino_oxidase"/>
</dbReference>
<dbReference type="Pfam" id="PF01593">
    <property type="entry name" value="Amino_oxidase"/>
    <property type="match status" value="1"/>
</dbReference>
<reference evidence="3 5" key="2">
    <citation type="submission" date="2020-02" db="EMBL/GenBank/DDBJ databases">
        <title>The WGS of Modestobacter muralis DSM 100205.</title>
        <authorList>
            <person name="Jiang Z."/>
        </authorList>
    </citation>
    <scope>NUCLEOTIDE SEQUENCE [LARGE SCALE GENOMIC DNA]</scope>
    <source>
        <strain evidence="3 5">DSM 100205</strain>
    </source>
</reference>
<dbReference type="GO" id="GO:0008767">
    <property type="term" value="F:UDP-galactopyranose mutase activity"/>
    <property type="evidence" value="ECO:0007669"/>
    <property type="project" value="TreeGrafter"/>
</dbReference>
<dbReference type="Proteomes" id="UP000468828">
    <property type="component" value="Unassembled WGS sequence"/>
</dbReference>
<feature type="domain" description="Amine oxidase" evidence="1">
    <location>
        <begin position="209"/>
        <end position="303"/>
    </location>
</feature>
<organism evidence="3 5">
    <name type="scientific">Modestobacter muralis</name>
    <dbReference type="NCBI Taxonomy" id="1608614"/>
    <lineage>
        <taxon>Bacteria</taxon>
        <taxon>Bacillati</taxon>
        <taxon>Actinomycetota</taxon>
        <taxon>Actinomycetes</taxon>
        <taxon>Geodermatophilales</taxon>
        <taxon>Geodermatophilaceae</taxon>
        <taxon>Modestobacter</taxon>
    </lineage>
</organism>
<dbReference type="Gene3D" id="3.50.50.60">
    <property type="entry name" value="FAD/NAD(P)-binding domain"/>
    <property type="match status" value="1"/>
</dbReference>
<accession>A0A6P0H6M2</accession>
<dbReference type="PANTHER" id="PTHR21197:SF0">
    <property type="entry name" value="UDP-GALACTOPYRANOSE MUTASE"/>
    <property type="match status" value="1"/>
</dbReference>
<dbReference type="GO" id="GO:0050660">
    <property type="term" value="F:flavin adenine dinucleotide binding"/>
    <property type="evidence" value="ECO:0007669"/>
    <property type="project" value="TreeGrafter"/>
</dbReference>
<evidence type="ECO:0000313" key="2">
    <source>
        <dbReference type="EMBL" id="NEK94482.1"/>
    </source>
</evidence>
<dbReference type="Proteomes" id="UP000471152">
    <property type="component" value="Unassembled WGS sequence"/>
</dbReference>
<dbReference type="EMBL" id="JAAGWH010000023">
    <property type="protein sequence ID" value="NEK94482.1"/>
    <property type="molecule type" value="Genomic_DNA"/>
</dbReference>
<name>A0A6P0H6M2_9ACTN</name>
<dbReference type="RefSeq" id="WP_163611063.1">
    <property type="nucleotide sequence ID" value="NZ_JAAGWB010000025.1"/>
</dbReference>
<sequence length="452" mass="50038">MTTAGGHQRIVDAVVLGAGISGLVSASVLLQQGSRDIIVLDEYDHVGGNHIDRSYDGCTYDIGSLIFQDDSPLLRHFPEILPRYVPIEPSWARLNPQGIVTHYPFSINDDVLAAGPRELLRMAASALAGRLFIRRQRNAKDFSEHLLGARFVERSGLGYYMERFCGLPPEQIDLEFARSRMAWLADQAKVGELVRRVVRSRTGDPEAKGSNRQLARPREGFSFLYEPAVDRLAARGVDLRLGVTLRSVRKVDDHFVVDTGDGPLRARRIVSTIPLDRAVELCDVVVPGAPLPTVTLVSLFFSFQGHRGFGPSILYNFSREGAWKRLTVHSDFYGPSVGREFFTTEVIGHQVGDSVDTAERDFRDHCGANGLFVGDLRLEGSHVLTNAYPVYTQGSGQRARDAVQALRSFGLESLGRQGAFQYQPTARASTIEAEQALQRRGARPINDHREAP</sequence>
<dbReference type="InterPro" id="IPR036188">
    <property type="entry name" value="FAD/NAD-bd_sf"/>
</dbReference>
<proteinExistence type="predicted"/>
<dbReference type="SUPFAM" id="SSF51905">
    <property type="entry name" value="FAD/NAD(P)-binding domain"/>
    <property type="match status" value="1"/>
</dbReference>
<dbReference type="PANTHER" id="PTHR21197">
    <property type="entry name" value="UDP-GALACTOPYRANOSE MUTASE"/>
    <property type="match status" value="1"/>
</dbReference>
<dbReference type="GO" id="GO:0016491">
    <property type="term" value="F:oxidoreductase activity"/>
    <property type="evidence" value="ECO:0007669"/>
    <property type="project" value="InterPro"/>
</dbReference>
<evidence type="ECO:0000313" key="4">
    <source>
        <dbReference type="Proteomes" id="UP000468828"/>
    </source>
</evidence>
<reference evidence="2 4" key="1">
    <citation type="submission" date="2020-01" db="EMBL/GenBank/DDBJ databases">
        <title>the WGS Modestobacter muralis CPCC 204518.</title>
        <authorList>
            <person name="Jiang Z."/>
        </authorList>
    </citation>
    <scope>NUCLEOTIDE SEQUENCE [LARGE SCALE GENOMIC DNA]</scope>
    <source>
        <strain evidence="2 4">DSM 100205</strain>
    </source>
</reference>
<dbReference type="Pfam" id="PF13450">
    <property type="entry name" value="NAD_binding_8"/>
    <property type="match status" value="1"/>
</dbReference>
<comment type="caution">
    <text evidence="3">The sequence shown here is derived from an EMBL/GenBank/DDBJ whole genome shotgun (WGS) entry which is preliminary data.</text>
</comment>
<evidence type="ECO:0000259" key="1">
    <source>
        <dbReference type="Pfam" id="PF01593"/>
    </source>
</evidence>
<protein>
    <submittedName>
        <fullName evidence="3">NAD(P)-binding protein</fullName>
    </submittedName>
</protein>
<keyword evidence="4" id="KW-1185">Reference proteome</keyword>
<dbReference type="GO" id="GO:0005829">
    <property type="term" value="C:cytosol"/>
    <property type="evidence" value="ECO:0007669"/>
    <property type="project" value="TreeGrafter"/>
</dbReference>
<gene>
    <name evidence="3" type="ORF">G3R41_10555</name>
    <name evidence="2" type="ORF">GCU67_09900</name>
</gene>
<dbReference type="AlphaFoldDB" id="A0A6P0H6M2"/>